<evidence type="ECO:0000313" key="2">
    <source>
        <dbReference type="Ensembl" id="ENSCHIP00000001541.1"/>
    </source>
</evidence>
<keyword evidence="3" id="KW-1185">Reference proteome</keyword>
<dbReference type="Bgee" id="ENSCHIG00000003111">
    <property type="expression patterns" value="Expressed in metanephros cortex"/>
</dbReference>
<dbReference type="InterPro" id="IPR001478">
    <property type="entry name" value="PDZ"/>
</dbReference>
<reference evidence="2" key="2">
    <citation type="submission" date="2025-08" db="UniProtKB">
        <authorList>
            <consortium name="Ensembl"/>
        </authorList>
    </citation>
    <scope>IDENTIFICATION</scope>
</reference>
<dbReference type="InterPro" id="IPR051109">
    <property type="entry name" value="MAM_complex_regulator"/>
</dbReference>
<dbReference type="SUPFAM" id="SSF50156">
    <property type="entry name" value="PDZ domain-like"/>
    <property type="match status" value="1"/>
</dbReference>
<organism evidence="2 3">
    <name type="scientific">Capra hircus</name>
    <name type="common">Goat</name>
    <dbReference type="NCBI Taxonomy" id="9925"/>
    <lineage>
        <taxon>Eukaryota</taxon>
        <taxon>Metazoa</taxon>
        <taxon>Chordata</taxon>
        <taxon>Craniata</taxon>
        <taxon>Vertebrata</taxon>
        <taxon>Euteleostomi</taxon>
        <taxon>Mammalia</taxon>
        <taxon>Eutheria</taxon>
        <taxon>Laurasiatheria</taxon>
        <taxon>Artiodactyla</taxon>
        <taxon>Ruminantia</taxon>
        <taxon>Pecora</taxon>
        <taxon>Bovidae</taxon>
        <taxon>Caprinae</taxon>
        <taxon>Capra</taxon>
    </lineage>
</organism>
<dbReference type="EMBL" id="LWLT01000015">
    <property type="status" value="NOT_ANNOTATED_CDS"/>
    <property type="molecule type" value="Genomic_DNA"/>
</dbReference>
<sequence length="111" mass="12345">INSQIPSDDYLVVFLVYHTDYNELPQFLPQMVTLKKPPGLIGRASQQDIFISKVILDSDAHCTGLQEGDQVLAVNDVDFQNAEHSKATEILKTRGLCTRALQPTALHVNLL</sequence>
<protein>
    <recommendedName>
        <fullName evidence="1">PDZ domain-containing protein</fullName>
    </recommendedName>
</protein>
<dbReference type="AlphaFoldDB" id="A0A452DP55"/>
<dbReference type="PANTHER" id="PTHR14063">
    <property type="entry name" value="PROTEIN LIN-7 HOMOLOG"/>
    <property type="match status" value="1"/>
</dbReference>
<dbReference type="STRING" id="9925.ENSCHIP00000001541"/>
<dbReference type="Ensembl" id="ENSCHIT00000004308.1">
    <property type="protein sequence ID" value="ENSCHIP00000001541.1"/>
    <property type="gene ID" value="ENSCHIG00000003111.1"/>
</dbReference>
<evidence type="ECO:0000259" key="1">
    <source>
        <dbReference type="PROSITE" id="PS50106"/>
    </source>
</evidence>
<dbReference type="PROSITE" id="PS50106">
    <property type="entry name" value="PDZ"/>
    <property type="match status" value="1"/>
</dbReference>
<feature type="domain" description="PDZ" evidence="1">
    <location>
        <begin position="31"/>
        <end position="92"/>
    </location>
</feature>
<dbReference type="Pfam" id="PF00595">
    <property type="entry name" value="PDZ"/>
    <property type="match status" value="1"/>
</dbReference>
<dbReference type="GeneTree" id="ENSGT00940000153222"/>
<name>A0A452DP55_CAPHI</name>
<proteinExistence type="predicted"/>
<dbReference type="SMART" id="SM00228">
    <property type="entry name" value="PDZ"/>
    <property type="match status" value="1"/>
</dbReference>
<dbReference type="Gene3D" id="2.30.42.10">
    <property type="match status" value="1"/>
</dbReference>
<evidence type="ECO:0000313" key="3">
    <source>
        <dbReference type="Proteomes" id="UP000291000"/>
    </source>
</evidence>
<reference evidence="2 3" key="1">
    <citation type="submission" date="2016-04" db="EMBL/GenBank/DDBJ databases">
        <title>Polished mammalian reference genomes with single-molecule sequencing and chromosome conformation capture applied to the Capra hircus genome.</title>
        <authorList>
            <person name="Bickhart D.M."/>
            <person name="Koren S."/>
            <person name="Rosen B."/>
            <person name="Hastie A."/>
            <person name="Liachko I."/>
            <person name="Sullivan S.T."/>
            <person name="Burton J."/>
            <person name="Sayre B.L."/>
            <person name="Huson H.J."/>
            <person name="Lee J."/>
            <person name="Lam E."/>
            <person name="Kelley C.M."/>
            <person name="Hutchison J.L."/>
            <person name="Zhou Y."/>
            <person name="Sun J."/>
            <person name="Crisa A."/>
            <person name="Schwartz J.C."/>
            <person name="Hammond J.A."/>
            <person name="Schroeder S.G."/>
            <person name="Liu G.E."/>
            <person name="Dunham M."/>
            <person name="Shendure J."/>
            <person name="Sonstegard T.S."/>
            <person name="Phillippy A.M."/>
            <person name="Van Tassell C.P."/>
            <person name="Smith T.P."/>
        </authorList>
    </citation>
    <scope>NUCLEOTIDE SEQUENCE [LARGE SCALE GENOMIC DNA]</scope>
</reference>
<dbReference type="Proteomes" id="UP000291000">
    <property type="component" value="Chromosome 15"/>
</dbReference>
<accession>A0A452DP55</accession>
<dbReference type="InterPro" id="IPR036034">
    <property type="entry name" value="PDZ_sf"/>
</dbReference>
<reference evidence="2" key="3">
    <citation type="submission" date="2025-09" db="UniProtKB">
        <authorList>
            <consortium name="Ensembl"/>
        </authorList>
    </citation>
    <scope>IDENTIFICATION</scope>
</reference>